<protein>
    <submittedName>
        <fullName evidence="1">Uncharacterized protein</fullName>
    </submittedName>
</protein>
<dbReference type="STRING" id="1163617.SCD_n02066"/>
<dbReference type="EMBL" id="AP013066">
    <property type="protein sequence ID" value="BAN35877.1"/>
    <property type="molecule type" value="Genomic_DNA"/>
</dbReference>
<evidence type="ECO:0000313" key="2">
    <source>
        <dbReference type="Proteomes" id="UP000015559"/>
    </source>
</evidence>
<dbReference type="Proteomes" id="UP000015559">
    <property type="component" value="Chromosome"/>
</dbReference>
<name>S6B5R3_SULDS</name>
<organism evidence="1 2">
    <name type="scientific">Sulfuricella denitrificans (strain DSM 22764 / NBRC 105220 / skB26)</name>
    <dbReference type="NCBI Taxonomy" id="1163617"/>
    <lineage>
        <taxon>Bacteria</taxon>
        <taxon>Pseudomonadati</taxon>
        <taxon>Pseudomonadota</taxon>
        <taxon>Betaproteobacteria</taxon>
        <taxon>Nitrosomonadales</taxon>
        <taxon>Sulfuricellaceae</taxon>
        <taxon>Sulfuricella</taxon>
    </lineage>
</organism>
<keyword evidence="2" id="KW-1185">Reference proteome</keyword>
<sequence length="116" mass="12608">MESASYWFGPEQALTLVRSKPYFWSDEVMRTMTVTSLPACQRRYPLPPDGGQAGSVKVFRTAEGNYVMQDGMGQYRVEIALCGMSLEGKTSTLGTLLGSFELVPEGGIRFAPASGS</sequence>
<evidence type="ECO:0000313" key="1">
    <source>
        <dbReference type="EMBL" id="BAN35877.1"/>
    </source>
</evidence>
<dbReference type="AlphaFoldDB" id="S6B5R3"/>
<reference evidence="1 2" key="1">
    <citation type="journal article" date="2012" name="Appl. Environ. Microbiol.">
        <title>Draft genome sequence of a psychrotolerant sulfur-oxidizing bacterium, Sulfuricella denitrificans skB26, and proteomic insights into cold adaptation.</title>
        <authorList>
            <person name="Watanabe T."/>
            <person name="Kojima H."/>
            <person name="Fukui M."/>
        </authorList>
    </citation>
    <scope>NUCLEOTIDE SEQUENCE [LARGE SCALE GENOMIC DNA]</scope>
    <source>
        <strain evidence="2">skB26</strain>
    </source>
</reference>
<gene>
    <name evidence="1" type="ORF">SCD_n02066</name>
</gene>
<proteinExistence type="predicted"/>
<dbReference type="KEGG" id="sdr:SCD_n02066"/>
<dbReference type="HOGENOM" id="CLU_2095618_0_0_4"/>
<accession>S6B5R3</accession>